<keyword evidence="2" id="KW-0560">Oxidoreductase</keyword>
<dbReference type="GO" id="GO:0050310">
    <property type="term" value="F:sulfite dehydrogenase activity"/>
    <property type="evidence" value="ECO:0007669"/>
    <property type="project" value="UniProtKB-EC"/>
</dbReference>
<dbReference type="HOGENOM" id="CLU_148735_0_0_5"/>
<feature type="chain" id="PRO_5002681375" evidence="1">
    <location>
        <begin position="29"/>
        <end position="116"/>
    </location>
</feature>
<gene>
    <name evidence="2" type="ordered locus">Acry_1979</name>
</gene>
<dbReference type="EC" id="1.8.2.1" evidence="2"/>
<dbReference type="GO" id="GO:0020037">
    <property type="term" value="F:heme binding"/>
    <property type="evidence" value="ECO:0007669"/>
    <property type="project" value="InterPro"/>
</dbReference>
<dbReference type="GO" id="GO:0009055">
    <property type="term" value="F:electron transfer activity"/>
    <property type="evidence" value="ECO:0007669"/>
    <property type="project" value="InterPro"/>
</dbReference>
<dbReference type="KEGG" id="acr:Acry_1979"/>
<organism evidence="2 3">
    <name type="scientific">Acidiphilium cryptum (strain JF-5)</name>
    <dbReference type="NCBI Taxonomy" id="349163"/>
    <lineage>
        <taxon>Bacteria</taxon>
        <taxon>Pseudomonadati</taxon>
        <taxon>Pseudomonadota</taxon>
        <taxon>Alphaproteobacteria</taxon>
        <taxon>Acetobacterales</taxon>
        <taxon>Acidocellaceae</taxon>
        <taxon>Acidiphilium</taxon>
    </lineage>
</organism>
<feature type="signal peptide" evidence="1">
    <location>
        <begin position="1"/>
        <end position="28"/>
    </location>
</feature>
<evidence type="ECO:0000256" key="1">
    <source>
        <dbReference type="SAM" id="SignalP"/>
    </source>
</evidence>
<evidence type="ECO:0000313" key="2">
    <source>
        <dbReference type="EMBL" id="ABQ31180.1"/>
    </source>
</evidence>
<name>A5FZZ8_ACICJ</name>
<keyword evidence="1" id="KW-0732">Signal</keyword>
<dbReference type="RefSeq" id="WP_007421970.1">
    <property type="nucleotide sequence ID" value="NC_009484.1"/>
</dbReference>
<dbReference type="EMBL" id="CP000697">
    <property type="protein sequence ID" value="ABQ31180.1"/>
    <property type="molecule type" value="Genomic_DNA"/>
</dbReference>
<dbReference type="Proteomes" id="UP000000245">
    <property type="component" value="Chromosome"/>
</dbReference>
<reference evidence="2 3" key="1">
    <citation type="submission" date="2007-05" db="EMBL/GenBank/DDBJ databases">
        <title>Complete sequence of chromosome of Acidiphilium cryptum JF-5.</title>
        <authorList>
            <consortium name="US DOE Joint Genome Institute"/>
            <person name="Copeland A."/>
            <person name="Lucas S."/>
            <person name="Lapidus A."/>
            <person name="Barry K."/>
            <person name="Detter J.C."/>
            <person name="Glavina del Rio T."/>
            <person name="Hammon N."/>
            <person name="Israni S."/>
            <person name="Dalin E."/>
            <person name="Tice H."/>
            <person name="Pitluck S."/>
            <person name="Sims D."/>
            <person name="Brettin T."/>
            <person name="Bruce D."/>
            <person name="Han C."/>
            <person name="Schmutz J."/>
            <person name="Larimer F."/>
            <person name="Land M."/>
            <person name="Hauser L."/>
            <person name="Kyrpides N."/>
            <person name="Kim E."/>
            <person name="Magnuson T."/>
            <person name="Richardson P."/>
        </authorList>
    </citation>
    <scope>NUCLEOTIDE SEQUENCE [LARGE SCALE GENOMIC DNA]</scope>
    <source>
        <strain evidence="2 3">JF-5</strain>
    </source>
</reference>
<sequence>MKIISTYSARAALVALAAATVCGTIALAAAPGPTLGPLSVNVPSPGGYFQGTGAEILNQHCVTCHSAGFVERQPKLSASTWTVEVTKMKKAFGAPYAEADIPKIVDALVARQKAMK</sequence>
<dbReference type="InterPro" id="IPR036909">
    <property type="entry name" value="Cyt_c-like_dom_sf"/>
</dbReference>
<keyword evidence="3" id="KW-1185">Reference proteome</keyword>
<evidence type="ECO:0000313" key="3">
    <source>
        <dbReference type="Proteomes" id="UP000000245"/>
    </source>
</evidence>
<proteinExistence type="predicted"/>
<protein>
    <submittedName>
        <fullName evidence="2">Sulfite dehydrogenase (Cytochrome) subunit SorB</fullName>
        <ecNumber evidence="2">1.8.2.1</ecNumber>
    </submittedName>
</protein>
<dbReference type="SUPFAM" id="SSF46626">
    <property type="entry name" value="Cytochrome c"/>
    <property type="match status" value="1"/>
</dbReference>
<dbReference type="Gene3D" id="1.10.760.10">
    <property type="entry name" value="Cytochrome c-like domain"/>
    <property type="match status" value="1"/>
</dbReference>
<accession>A5FZZ8</accession>
<dbReference type="STRING" id="349163.Acry_1979"/>
<dbReference type="eggNOG" id="COG2010">
    <property type="taxonomic scope" value="Bacteria"/>
</dbReference>
<dbReference type="AlphaFoldDB" id="A5FZZ8"/>